<dbReference type="AlphaFoldDB" id="A0A7S2MRG1"/>
<evidence type="ECO:0000259" key="6">
    <source>
        <dbReference type="PROSITE" id="PS51084"/>
    </source>
</evidence>
<dbReference type="PROSITE" id="PS50404">
    <property type="entry name" value="GST_NTER"/>
    <property type="match status" value="1"/>
</dbReference>
<dbReference type="CDD" id="cd01276">
    <property type="entry name" value="PKCI_related"/>
    <property type="match status" value="1"/>
</dbReference>
<dbReference type="Gene3D" id="1.20.1050.10">
    <property type="match status" value="1"/>
</dbReference>
<dbReference type="PROSITE" id="PS51084">
    <property type="entry name" value="HIT_2"/>
    <property type="match status" value="1"/>
</dbReference>
<feature type="signal peptide" evidence="4">
    <location>
        <begin position="1"/>
        <end position="23"/>
    </location>
</feature>
<feature type="domain" description="HIT" evidence="6">
    <location>
        <begin position="281"/>
        <end position="393"/>
    </location>
</feature>
<dbReference type="EMBL" id="HBGV01011728">
    <property type="protein sequence ID" value="CAD9498534.1"/>
    <property type="molecule type" value="Transcribed_RNA"/>
</dbReference>
<dbReference type="InterPro" id="IPR001310">
    <property type="entry name" value="Histidine_triad_HIT"/>
</dbReference>
<dbReference type="Pfam" id="PF01230">
    <property type="entry name" value="HIT"/>
    <property type="match status" value="1"/>
</dbReference>
<dbReference type="CDD" id="cd00299">
    <property type="entry name" value="GST_C_family"/>
    <property type="match status" value="1"/>
</dbReference>
<sequence>MSQRYATALLAVFILTAVTFVNAFSSASMSVTGDVNMAKHTLYDMPVSNNGASCRLILYKKQIPTSEVEIVSPSTMGGLKDPKFLAKNPQGLMPLLTVNPTGFNIPESDTICRYLMSEYSSVGPSFQPDNVKSNLIARLHDFYLTTSQGSMYKAESKLPIGRFWTRKDGIAEFRKQMQIIDDVIGEDRGGLYLCGPEVSLADARLFPTMVFAKMMLPKFGVDEKDPLPPNIGKWYDEVKMSDPDFAKVHDEVLGALKGWDEGGRWDTIFLAGMRDEDPPTIFDKIVAGEIPADVVREDDKILAFKDINPAAPAHVLVIPKDRYGLSNLRKASGEHVEILGRLLVAAGQIAKDESLGFGDGARIVINDGPDGGQEVPHLHVHVLGGRKMTWPPG</sequence>
<dbReference type="InterPro" id="IPR004045">
    <property type="entry name" value="Glutathione_S-Trfase_N"/>
</dbReference>
<proteinExistence type="predicted"/>
<evidence type="ECO:0000256" key="1">
    <source>
        <dbReference type="PIRSR" id="PIRSR601310-1"/>
    </source>
</evidence>
<dbReference type="InterPro" id="IPR036282">
    <property type="entry name" value="Glutathione-S-Trfase_C_sf"/>
</dbReference>
<evidence type="ECO:0000256" key="3">
    <source>
        <dbReference type="PROSITE-ProRule" id="PRU00464"/>
    </source>
</evidence>
<dbReference type="Gene3D" id="3.30.428.10">
    <property type="entry name" value="HIT-like"/>
    <property type="match status" value="1"/>
</dbReference>
<gene>
    <name evidence="7" type="ORF">HTAM1171_LOCUS7200</name>
</gene>
<evidence type="ECO:0000256" key="2">
    <source>
        <dbReference type="PIRSR" id="PIRSR601310-3"/>
    </source>
</evidence>
<dbReference type="SUPFAM" id="SSF47616">
    <property type="entry name" value="GST C-terminal domain-like"/>
    <property type="match status" value="1"/>
</dbReference>
<evidence type="ECO:0000256" key="4">
    <source>
        <dbReference type="SAM" id="SignalP"/>
    </source>
</evidence>
<dbReference type="SFLD" id="SFLDS00019">
    <property type="entry name" value="Glutathione_Transferase_(cytos"/>
    <property type="match status" value="1"/>
</dbReference>
<dbReference type="Pfam" id="PF13410">
    <property type="entry name" value="GST_C_2"/>
    <property type="match status" value="1"/>
</dbReference>
<dbReference type="InterPro" id="IPR036265">
    <property type="entry name" value="HIT-like_sf"/>
</dbReference>
<feature type="short sequence motif" description="Histidine triad motif" evidence="2 3">
    <location>
        <begin position="377"/>
        <end position="381"/>
    </location>
</feature>
<reference evidence="7" key="1">
    <citation type="submission" date="2021-01" db="EMBL/GenBank/DDBJ databases">
        <authorList>
            <person name="Corre E."/>
            <person name="Pelletier E."/>
            <person name="Niang G."/>
            <person name="Scheremetjew M."/>
            <person name="Finn R."/>
            <person name="Kale V."/>
            <person name="Holt S."/>
            <person name="Cochrane G."/>
            <person name="Meng A."/>
            <person name="Brown T."/>
            <person name="Cohen L."/>
        </authorList>
    </citation>
    <scope>NUCLEOTIDE SEQUENCE</scope>
    <source>
        <strain evidence="7">CCMP826</strain>
    </source>
</reference>
<dbReference type="Pfam" id="PF13417">
    <property type="entry name" value="GST_N_3"/>
    <property type="match status" value="1"/>
</dbReference>
<dbReference type="InterPro" id="IPR019808">
    <property type="entry name" value="Histidine_triad_CS"/>
</dbReference>
<feature type="domain" description="GST N-terminal" evidence="5">
    <location>
        <begin position="38"/>
        <end position="123"/>
    </location>
</feature>
<evidence type="ECO:0000259" key="5">
    <source>
        <dbReference type="PROSITE" id="PS50404"/>
    </source>
</evidence>
<dbReference type="GO" id="GO:0003824">
    <property type="term" value="F:catalytic activity"/>
    <property type="evidence" value="ECO:0007669"/>
    <property type="project" value="InterPro"/>
</dbReference>
<evidence type="ECO:0000313" key="7">
    <source>
        <dbReference type="EMBL" id="CAD9498534.1"/>
    </source>
</evidence>
<name>A0A7S2MRG1_9STRA</name>
<keyword evidence="4" id="KW-0732">Signal</keyword>
<feature type="chain" id="PRO_5031034666" description="HIT domain-containing protein" evidence="4">
    <location>
        <begin position="24"/>
        <end position="393"/>
    </location>
</feature>
<dbReference type="PANTHER" id="PTHR23089">
    <property type="entry name" value="HISTIDINE TRIAD HIT PROTEIN"/>
    <property type="match status" value="1"/>
</dbReference>
<dbReference type="SUPFAM" id="SSF52833">
    <property type="entry name" value="Thioredoxin-like"/>
    <property type="match status" value="1"/>
</dbReference>
<dbReference type="PRINTS" id="PR00332">
    <property type="entry name" value="HISTRIAD"/>
</dbReference>
<dbReference type="SUPFAM" id="SSF54197">
    <property type="entry name" value="HIT-like"/>
    <property type="match status" value="1"/>
</dbReference>
<organism evidence="7">
    <name type="scientific">Helicotheca tamesis</name>
    <dbReference type="NCBI Taxonomy" id="374047"/>
    <lineage>
        <taxon>Eukaryota</taxon>
        <taxon>Sar</taxon>
        <taxon>Stramenopiles</taxon>
        <taxon>Ochrophyta</taxon>
        <taxon>Bacillariophyta</taxon>
        <taxon>Mediophyceae</taxon>
        <taxon>Lithodesmiophycidae</taxon>
        <taxon>Lithodesmiales</taxon>
        <taxon>Lithodesmiaceae</taxon>
        <taxon>Helicotheca</taxon>
    </lineage>
</organism>
<accession>A0A7S2MRG1</accession>
<dbReference type="Gene3D" id="3.40.30.10">
    <property type="entry name" value="Glutaredoxin"/>
    <property type="match status" value="1"/>
</dbReference>
<dbReference type="InterPro" id="IPR040079">
    <property type="entry name" value="Glutathione_S-Trfase"/>
</dbReference>
<evidence type="ECO:0008006" key="8">
    <source>
        <dbReference type="Google" id="ProtNLM"/>
    </source>
</evidence>
<dbReference type="InterPro" id="IPR036249">
    <property type="entry name" value="Thioredoxin-like_sf"/>
</dbReference>
<feature type="active site" description="Tele-AMP-histidine intermediate" evidence="1">
    <location>
        <position position="379"/>
    </location>
</feature>
<dbReference type="CDD" id="cd00570">
    <property type="entry name" value="GST_N_family"/>
    <property type="match status" value="1"/>
</dbReference>
<dbReference type="PROSITE" id="PS00892">
    <property type="entry name" value="HIT_1"/>
    <property type="match status" value="1"/>
</dbReference>
<dbReference type="InterPro" id="IPR011146">
    <property type="entry name" value="HIT-like"/>
</dbReference>
<protein>
    <recommendedName>
        <fullName evidence="8">HIT domain-containing protein</fullName>
    </recommendedName>
</protein>